<protein>
    <submittedName>
        <fullName evidence="1">Uncharacterized protein</fullName>
    </submittedName>
</protein>
<name>A0A3B0VQH6_9ZZZZ</name>
<gene>
    <name evidence="1" type="ORF">MNBD_CHLOROFLEXI01-4634</name>
</gene>
<evidence type="ECO:0000313" key="1">
    <source>
        <dbReference type="EMBL" id="VAW39109.1"/>
    </source>
</evidence>
<sequence>MPSKTVTESGLDFILDADKLFLPEREVFYITKLSSHGVKICDVIFLNPHDDLLIIEIKSSSPREHQEFIKEIKQKFVDSLLIFVATWANRKNTQAKYFPSSLQISNVLQRKMRLVLIIASHKPEWLSPLRDSLRKECRPLEKLFSLEETQVYNQELARRKLKLTINE</sequence>
<reference evidence="1" key="1">
    <citation type="submission" date="2018-06" db="EMBL/GenBank/DDBJ databases">
        <authorList>
            <person name="Zhirakovskaya E."/>
        </authorList>
    </citation>
    <scope>NUCLEOTIDE SEQUENCE</scope>
</reference>
<proteinExistence type="predicted"/>
<accession>A0A3B0VQH6</accession>
<dbReference type="AlphaFoldDB" id="A0A3B0VQH6"/>
<dbReference type="EMBL" id="UOEU01000730">
    <property type="protein sequence ID" value="VAW39109.1"/>
    <property type="molecule type" value="Genomic_DNA"/>
</dbReference>
<organism evidence="1">
    <name type="scientific">hydrothermal vent metagenome</name>
    <dbReference type="NCBI Taxonomy" id="652676"/>
    <lineage>
        <taxon>unclassified sequences</taxon>
        <taxon>metagenomes</taxon>
        <taxon>ecological metagenomes</taxon>
    </lineage>
</organism>